<feature type="transmembrane region" description="Helical" evidence="8">
    <location>
        <begin position="15"/>
        <end position="35"/>
    </location>
</feature>
<feature type="transmembrane region" description="Helical" evidence="8">
    <location>
        <begin position="218"/>
        <end position="241"/>
    </location>
</feature>
<keyword evidence="6 8" id="KW-1133">Transmembrane helix</keyword>
<organism evidence="9 10">
    <name type="scientific">Thalassospira profundimaris</name>
    <dbReference type="NCBI Taxonomy" id="502049"/>
    <lineage>
        <taxon>Bacteria</taxon>
        <taxon>Pseudomonadati</taxon>
        <taxon>Pseudomonadota</taxon>
        <taxon>Alphaproteobacteria</taxon>
        <taxon>Rhodospirillales</taxon>
        <taxon>Thalassospiraceae</taxon>
        <taxon>Thalassospira</taxon>
    </lineage>
</organism>
<feature type="transmembrane region" description="Helical" evidence="8">
    <location>
        <begin position="76"/>
        <end position="97"/>
    </location>
</feature>
<feature type="transmembrane region" description="Helical" evidence="8">
    <location>
        <begin position="170"/>
        <end position="192"/>
    </location>
</feature>
<evidence type="ECO:0000313" key="10">
    <source>
        <dbReference type="Proteomes" id="UP000253061"/>
    </source>
</evidence>
<keyword evidence="7 8" id="KW-0472">Membrane</keyword>
<sequence length="355" mass="36740">MVTALQMQLPVNRSVLFLVLLMIGLCAATVMSLGMGGVEISVRDVFVHLGQRIGIINVGIDAFDARILDSLRLPRIMRAIIIGAGLGLAGAVMQSLFRNPIADPGIIGVSASAALGAVSMIVAGHLILGGYYAAFGPYGVPVAAFGGAVLATVVISILSRQDGRTDAAIMLLIGVAINAIAFAGVGVFTYMADDAQLRSLTFWQMGALSGNGATDLPALILMVLGITYLIRLGTPLNLFLLGEAEARHLGVEVEHLKRRATVITALVVGAAVAVSGIIGFVGLVAPHLVRLATGPDNRYVLPASAMGGAIILTAADAMARIIVLPAELPIGLVTGIVGGPFFLGLLIVEKKRRRL</sequence>
<dbReference type="Gene3D" id="1.10.3470.10">
    <property type="entry name" value="ABC transporter involved in vitamin B12 uptake, BtuC"/>
    <property type="match status" value="1"/>
</dbReference>
<dbReference type="PANTHER" id="PTHR30472:SF25">
    <property type="entry name" value="ABC TRANSPORTER PERMEASE PROTEIN MJ0876-RELATED"/>
    <property type="match status" value="1"/>
</dbReference>
<dbReference type="GO" id="GO:0005886">
    <property type="term" value="C:plasma membrane"/>
    <property type="evidence" value="ECO:0007669"/>
    <property type="project" value="UniProtKB-SubCell"/>
</dbReference>
<evidence type="ECO:0000256" key="1">
    <source>
        <dbReference type="ARBA" id="ARBA00004651"/>
    </source>
</evidence>
<feature type="transmembrane region" description="Helical" evidence="8">
    <location>
        <begin position="328"/>
        <end position="348"/>
    </location>
</feature>
<dbReference type="Proteomes" id="UP000253061">
    <property type="component" value="Unassembled WGS sequence"/>
</dbReference>
<dbReference type="EMBL" id="JPWB01000002">
    <property type="protein sequence ID" value="RCK24312.1"/>
    <property type="molecule type" value="Genomic_DNA"/>
</dbReference>
<dbReference type="GO" id="GO:0033214">
    <property type="term" value="P:siderophore-iron import into cell"/>
    <property type="evidence" value="ECO:0007669"/>
    <property type="project" value="TreeGrafter"/>
</dbReference>
<evidence type="ECO:0000256" key="7">
    <source>
        <dbReference type="ARBA" id="ARBA00023136"/>
    </source>
</evidence>
<dbReference type="PANTHER" id="PTHR30472">
    <property type="entry name" value="FERRIC ENTEROBACTIN TRANSPORT SYSTEM PERMEASE PROTEIN"/>
    <property type="match status" value="1"/>
</dbReference>
<protein>
    <submittedName>
        <fullName evidence="9">Iron ABC transporter</fullName>
    </submittedName>
</protein>
<name>A0A367VIR0_9PROT</name>
<evidence type="ECO:0000256" key="5">
    <source>
        <dbReference type="ARBA" id="ARBA00022692"/>
    </source>
</evidence>
<feature type="transmembrane region" description="Helical" evidence="8">
    <location>
        <begin position="109"/>
        <end position="132"/>
    </location>
</feature>
<feature type="transmembrane region" description="Helical" evidence="8">
    <location>
        <begin position="262"/>
        <end position="285"/>
    </location>
</feature>
<reference evidence="9 10" key="1">
    <citation type="submission" date="2014-07" db="EMBL/GenBank/DDBJ databases">
        <title>Draft genome sequence of Thalassospira profundimaris R8-17.</title>
        <authorList>
            <person name="Lai Q."/>
            <person name="Shao Z."/>
        </authorList>
    </citation>
    <scope>NUCLEOTIDE SEQUENCE [LARGE SCALE GENOMIC DNA]</scope>
    <source>
        <strain evidence="9 10">R8-17</strain>
    </source>
</reference>
<keyword evidence="5 8" id="KW-0812">Transmembrane</keyword>
<dbReference type="RefSeq" id="WP_232310691.1">
    <property type="nucleotide sequence ID" value="NZ_JPWB01000002.1"/>
</dbReference>
<feature type="transmembrane region" description="Helical" evidence="8">
    <location>
        <begin position="138"/>
        <end position="158"/>
    </location>
</feature>
<evidence type="ECO:0000256" key="3">
    <source>
        <dbReference type="ARBA" id="ARBA00022448"/>
    </source>
</evidence>
<dbReference type="InterPro" id="IPR037294">
    <property type="entry name" value="ABC_BtuC-like"/>
</dbReference>
<proteinExistence type="inferred from homology"/>
<dbReference type="CDD" id="cd06550">
    <property type="entry name" value="TM_ABC_iron-siderophores_like"/>
    <property type="match status" value="1"/>
</dbReference>
<dbReference type="AlphaFoldDB" id="A0A367VIR0"/>
<keyword evidence="4" id="KW-1003">Cell membrane</keyword>
<comment type="similarity">
    <text evidence="2">Belongs to the binding-protein-dependent transport system permease family. FecCD subfamily.</text>
</comment>
<evidence type="ECO:0000256" key="2">
    <source>
        <dbReference type="ARBA" id="ARBA00007935"/>
    </source>
</evidence>
<evidence type="ECO:0000256" key="6">
    <source>
        <dbReference type="ARBA" id="ARBA00022989"/>
    </source>
</evidence>
<dbReference type="Pfam" id="PF01032">
    <property type="entry name" value="FecCD"/>
    <property type="match status" value="1"/>
</dbReference>
<accession>A0A367VIR0</accession>
<evidence type="ECO:0000313" key="9">
    <source>
        <dbReference type="EMBL" id="RCK24312.1"/>
    </source>
</evidence>
<dbReference type="FunFam" id="1.10.3470.10:FF:000001">
    <property type="entry name" value="Vitamin B12 ABC transporter permease BtuC"/>
    <property type="match status" value="1"/>
</dbReference>
<comment type="subcellular location">
    <subcellularLocation>
        <location evidence="1">Cell membrane</location>
        <topology evidence="1">Multi-pass membrane protein</topology>
    </subcellularLocation>
</comment>
<dbReference type="SUPFAM" id="SSF81345">
    <property type="entry name" value="ABC transporter involved in vitamin B12 uptake, BtuC"/>
    <property type="match status" value="1"/>
</dbReference>
<evidence type="ECO:0000256" key="8">
    <source>
        <dbReference type="SAM" id="Phobius"/>
    </source>
</evidence>
<gene>
    <name evidence="9" type="ORF">TH6_06325</name>
</gene>
<dbReference type="InterPro" id="IPR000522">
    <property type="entry name" value="ABC_transptr_permease_BtuC"/>
</dbReference>
<evidence type="ECO:0000256" key="4">
    <source>
        <dbReference type="ARBA" id="ARBA00022475"/>
    </source>
</evidence>
<dbReference type="GO" id="GO:0022857">
    <property type="term" value="F:transmembrane transporter activity"/>
    <property type="evidence" value="ECO:0007669"/>
    <property type="project" value="InterPro"/>
</dbReference>
<comment type="caution">
    <text evidence="9">The sequence shown here is derived from an EMBL/GenBank/DDBJ whole genome shotgun (WGS) entry which is preliminary data.</text>
</comment>
<keyword evidence="3" id="KW-0813">Transport</keyword>